<dbReference type="AlphaFoldDB" id="S9QW79"/>
<protein>
    <submittedName>
        <fullName evidence="1">Uncharacterized protein</fullName>
    </submittedName>
</protein>
<proteinExistence type="predicted"/>
<organism evidence="1 2">
    <name type="scientific">Salipiger mucosus DSM 16094</name>
    <dbReference type="NCBI Taxonomy" id="1123237"/>
    <lineage>
        <taxon>Bacteria</taxon>
        <taxon>Pseudomonadati</taxon>
        <taxon>Pseudomonadota</taxon>
        <taxon>Alphaproteobacteria</taxon>
        <taxon>Rhodobacterales</taxon>
        <taxon>Roseobacteraceae</taxon>
        <taxon>Salipiger</taxon>
    </lineage>
</organism>
<accession>S9QW79</accession>
<sequence length="88" mass="10047">MVDGIRMDHVRRCICGRRPEIATCYHGMDPGDGPFIIKCYCGRDPDQEDEDGRSPLPTFVRSWSKTRAVRAWRSLQRRLEAKKPVAGA</sequence>
<evidence type="ECO:0000313" key="1">
    <source>
        <dbReference type="EMBL" id="EPX83873.1"/>
    </source>
</evidence>
<dbReference type="EMBL" id="APVH01000013">
    <property type="protein sequence ID" value="EPX83873.1"/>
    <property type="molecule type" value="Genomic_DNA"/>
</dbReference>
<dbReference type="RefSeq" id="WP_020038320.1">
    <property type="nucleotide sequence ID" value="NZ_KE557274.1"/>
</dbReference>
<gene>
    <name evidence="1" type="ORF">Salmuc_01648</name>
</gene>
<dbReference type="STRING" id="1123237.Salmuc_01648"/>
<comment type="caution">
    <text evidence="1">The sequence shown here is derived from an EMBL/GenBank/DDBJ whole genome shotgun (WGS) entry which is preliminary data.</text>
</comment>
<dbReference type="HOGENOM" id="CLU_2467210_0_0_5"/>
<reference evidence="2" key="1">
    <citation type="journal article" date="2014" name="Stand. Genomic Sci.">
        <title>Genome sequence of the exopolysaccharide-producing Salipiger mucosus type strain (DSM 16094(T)), a moderately halophilic member of the Roseobacter clade.</title>
        <authorList>
            <person name="Riedel T."/>
            <person name="Spring S."/>
            <person name="Fiebig A."/>
            <person name="Petersen J."/>
            <person name="Kyrpides N.C."/>
            <person name="Goker M."/>
            <person name="Klenk H.P."/>
        </authorList>
    </citation>
    <scope>NUCLEOTIDE SEQUENCE [LARGE SCALE GENOMIC DNA]</scope>
    <source>
        <strain evidence="2">DSM 16094</strain>
    </source>
</reference>
<dbReference type="Proteomes" id="UP000015347">
    <property type="component" value="Unassembled WGS sequence"/>
</dbReference>
<name>S9QW79_9RHOB</name>
<evidence type="ECO:0000313" key="2">
    <source>
        <dbReference type="Proteomes" id="UP000015347"/>
    </source>
</evidence>
<keyword evidence="2" id="KW-1185">Reference proteome</keyword>